<proteinExistence type="predicted"/>
<gene>
    <name evidence="1" type="ORF">BF93_01245</name>
</gene>
<dbReference type="OrthoDB" id="5095936at2"/>
<dbReference type="Gene3D" id="3.40.50.1820">
    <property type="entry name" value="alpha/beta hydrolase"/>
    <property type="match status" value="1"/>
</dbReference>
<reference evidence="1 2" key="1">
    <citation type="submission" date="2014-02" db="EMBL/GenBank/DDBJ databases">
        <title>Genome sequence of Brachybacterium phenoliresistens strain W13A50.</title>
        <authorList>
            <person name="Wang X."/>
        </authorList>
    </citation>
    <scope>NUCLEOTIDE SEQUENCE [LARGE SCALE GENOMIC DNA]</scope>
    <source>
        <strain evidence="1 2">W13A50</strain>
    </source>
</reference>
<sequence length="430" mass="45177">MSTFLGMDVEQVREHAERLAVGAERLEALGERLGATVREVAWTGPDADAFRHQALIDLVQVTAAAGLCRARRSTLLAEAAQQETTSAGDGSAALRIGGGSVPDAFHRGLATGPYDDPHDDIAPLGPEHITRPDAEDLTAPRDLVDLLANLDTVARAQTDQATAIRVQEILGADGESRYIVYVPGSHGRMSNTLGPIDLDGNPMDWNQNPGALLGHETDSSQAVHAAMEAAGIPYGAEVVFAGHSQGGIVASNLAADPSVNGGPQGWRITDVVTVGSPVELAPVPPTTNTLNFAHEPVAIPLPGSSPLGPSTSTAIGLPDVVPGLDGNPHDLWGTPSHRHEVDLPTISYDLGDNHSIPRYQESVEHRLEHDPDGVAASFQDSASMQNILGPGAALVDTADISVSRAEGTYLDTGALAEWFEENWDPRDAIL</sequence>
<dbReference type="PATRIC" id="fig|396014.3.peg.2287"/>
<dbReference type="HOGENOM" id="CLU_516464_0_0_11"/>
<dbReference type="STRING" id="396014.BF93_01245"/>
<evidence type="ECO:0000313" key="2">
    <source>
        <dbReference type="Proteomes" id="UP000023067"/>
    </source>
</evidence>
<protein>
    <recommendedName>
        <fullName evidence="3">Alpha/beta hydrolase</fullName>
    </recommendedName>
</protein>
<accession>Z9JS47</accession>
<dbReference type="Proteomes" id="UP000023067">
    <property type="component" value="Unassembled WGS sequence"/>
</dbReference>
<dbReference type="RefSeq" id="WP_038372814.1">
    <property type="nucleotide sequence ID" value="NZ_BAAAOW010000001.1"/>
</dbReference>
<organism evidence="1 2">
    <name type="scientific">Brachybacterium phenoliresistens</name>
    <dbReference type="NCBI Taxonomy" id="396014"/>
    <lineage>
        <taxon>Bacteria</taxon>
        <taxon>Bacillati</taxon>
        <taxon>Actinomycetota</taxon>
        <taxon>Actinomycetes</taxon>
        <taxon>Micrococcales</taxon>
        <taxon>Dermabacteraceae</taxon>
        <taxon>Brachybacterium</taxon>
    </lineage>
</organism>
<dbReference type="EMBL" id="JDYK01000012">
    <property type="protein sequence ID" value="EWS80858.1"/>
    <property type="molecule type" value="Genomic_DNA"/>
</dbReference>
<dbReference type="SUPFAM" id="SSF53474">
    <property type="entry name" value="alpha/beta-Hydrolases"/>
    <property type="match status" value="1"/>
</dbReference>
<evidence type="ECO:0000313" key="1">
    <source>
        <dbReference type="EMBL" id="EWS80858.1"/>
    </source>
</evidence>
<keyword evidence="2" id="KW-1185">Reference proteome</keyword>
<dbReference type="InterPro" id="IPR029058">
    <property type="entry name" value="AB_hydrolase_fold"/>
</dbReference>
<name>Z9JS47_9MICO</name>
<evidence type="ECO:0008006" key="3">
    <source>
        <dbReference type="Google" id="ProtNLM"/>
    </source>
</evidence>
<comment type="caution">
    <text evidence="1">The sequence shown here is derived from an EMBL/GenBank/DDBJ whole genome shotgun (WGS) entry which is preliminary data.</text>
</comment>
<dbReference type="eggNOG" id="COG1075">
    <property type="taxonomic scope" value="Bacteria"/>
</dbReference>
<dbReference type="AlphaFoldDB" id="Z9JS47"/>